<evidence type="ECO:0000256" key="1">
    <source>
        <dbReference type="ARBA" id="ARBA00004533"/>
    </source>
</evidence>
<evidence type="ECO:0000256" key="4">
    <source>
        <dbReference type="ARBA" id="ARBA00022679"/>
    </source>
</evidence>
<organism evidence="11">
    <name type="scientific">invertebrate metagenome</name>
    <dbReference type="NCBI Taxonomy" id="1711999"/>
    <lineage>
        <taxon>unclassified sequences</taxon>
        <taxon>metagenomes</taxon>
        <taxon>organismal metagenomes</taxon>
    </lineage>
</organism>
<sequence length="317" mass="37606">MSTTQHNTLYNNSFHWSFLSTRYWLTWLGLCLSFFVSLLPFVLILFIGRCIGRFFYYTNGSRVVIARINLSHCFPEKSEQDRESLLRKNFEAVGMGIMEVCIAWWWPHWRLKRKVKVEGLEHLKKDDGRGTVLMIMHFTTVELAGSFVPLFHSIDATYREHKNPVFEYVQRNRRQRHEGQGELLGRRDVRGMIRSLKRGRTVWYAPDQDYGRKHSIFTRFFGIQTAMVTGTSRFARMGNARVIPMTLLRKPGAKGYQLRFYPPLPKFPSDDEQADTQRVSDFIEKQIEAHPDQYMWLHRRFKTRPEGETLFYPKKQH</sequence>
<dbReference type="GO" id="GO:0005886">
    <property type="term" value="C:plasma membrane"/>
    <property type="evidence" value="ECO:0007669"/>
    <property type="project" value="UniProtKB-SubCell"/>
</dbReference>
<dbReference type="InterPro" id="IPR011920">
    <property type="entry name" value="Lipid_A_LpxL_LpxP"/>
</dbReference>
<evidence type="ECO:0000313" key="11">
    <source>
        <dbReference type="EMBL" id="PJE80257.1"/>
    </source>
</evidence>
<dbReference type="EC" id="2.3.1.241" evidence="11"/>
<dbReference type="Pfam" id="PF03279">
    <property type="entry name" value="Lip_A_acyltrans"/>
    <property type="match status" value="1"/>
</dbReference>
<keyword evidence="7 10" id="KW-1133">Transmembrane helix</keyword>
<evidence type="ECO:0000256" key="5">
    <source>
        <dbReference type="ARBA" id="ARBA00022692"/>
    </source>
</evidence>
<dbReference type="GO" id="GO:0009103">
    <property type="term" value="P:lipopolysaccharide biosynthetic process"/>
    <property type="evidence" value="ECO:0007669"/>
    <property type="project" value="UniProtKB-KW"/>
</dbReference>
<reference evidence="11" key="1">
    <citation type="journal article" date="2017" name="Appl. Environ. Microbiol.">
        <title>Molecular characterization of an Endozoicomonas-like organism causing infection in king scallop Pecten maximus L.</title>
        <authorList>
            <person name="Cano I."/>
            <person name="van Aerle R."/>
            <person name="Ross S."/>
            <person name="Verner-Jeffreys D.W."/>
            <person name="Paley R.K."/>
            <person name="Rimmer G."/>
            <person name="Ryder D."/>
            <person name="Hooper P."/>
            <person name="Stone D."/>
            <person name="Feist S.W."/>
        </authorList>
    </citation>
    <scope>NUCLEOTIDE SEQUENCE</scope>
</reference>
<evidence type="ECO:0000256" key="6">
    <source>
        <dbReference type="ARBA" id="ARBA00022985"/>
    </source>
</evidence>
<gene>
    <name evidence="11" type="primary">lpxL</name>
    <name evidence="11" type="ORF">CI610_00734</name>
</gene>
<keyword evidence="8 10" id="KW-0472">Membrane</keyword>
<evidence type="ECO:0000256" key="7">
    <source>
        <dbReference type="ARBA" id="ARBA00022989"/>
    </source>
</evidence>
<keyword evidence="3" id="KW-0997">Cell inner membrane</keyword>
<evidence type="ECO:0000256" key="9">
    <source>
        <dbReference type="ARBA" id="ARBA00023315"/>
    </source>
</evidence>
<dbReference type="AlphaFoldDB" id="A0A2H9TAN6"/>
<feature type="transmembrane region" description="Helical" evidence="10">
    <location>
        <begin position="24"/>
        <end position="47"/>
    </location>
</feature>
<dbReference type="HAMAP" id="MF_01942">
    <property type="entry name" value="Lipid_A_LpxL_LpxP"/>
    <property type="match status" value="1"/>
</dbReference>
<evidence type="ECO:0000256" key="8">
    <source>
        <dbReference type="ARBA" id="ARBA00023136"/>
    </source>
</evidence>
<protein>
    <submittedName>
        <fullName evidence="11">Lipid A biosynthesis lauroyltransferase</fullName>
        <ecNumber evidence="11">2.3.1.241</ecNumber>
    </submittedName>
</protein>
<keyword evidence="9 11" id="KW-0012">Acyltransferase</keyword>
<evidence type="ECO:0000256" key="2">
    <source>
        <dbReference type="ARBA" id="ARBA00022475"/>
    </source>
</evidence>
<accession>A0A2H9TAN6</accession>
<keyword evidence="6" id="KW-0448">Lipopolysaccharide biosynthesis</keyword>
<dbReference type="EMBL" id="NSIT01000024">
    <property type="protein sequence ID" value="PJE80257.1"/>
    <property type="molecule type" value="Genomic_DNA"/>
</dbReference>
<evidence type="ECO:0000256" key="10">
    <source>
        <dbReference type="SAM" id="Phobius"/>
    </source>
</evidence>
<proteinExistence type="inferred from homology"/>
<dbReference type="CDD" id="cd07984">
    <property type="entry name" value="LPLAT_LABLAT-like"/>
    <property type="match status" value="1"/>
</dbReference>
<comment type="subcellular location">
    <subcellularLocation>
        <location evidence="1">Cell inner membrane</location>
    </subcellularLocation>
</comment>
<keyword evidence="5 10" id="KW-0812">Transmembrane</keyword>
<dbReference type="PANTHER" id="PTHR30606:SF9">
    <property type="entry name" value="LIPID A BIOSYNTHESIS LAUROYLTRANSFERASE"/>
    <property type="match status" value="1"/>
</dbReference>
<dbReference type="GO" id="GO:0009245">
    <property type="term" value="P:lipid A biosynthetic process"/>
    <property type="evidence" value="ECO:0007669"/>
    <property type="project" value="InterPro"/>
</dbReference>
<dbReference type="InterPro" id="IPR004960">
    <property type="entry name" value="LipA_acyltrans"/>
</dbReference>
<comment type="caution">
    <text evidence="11">The sequence shown here is derived from an EMBL/GenBank/DDBJ whole genome shotgun (WGS) entry which is preliminary data.</text>
</comment>
<evidence type="ECO:0000256" key="3">
    <source>
        <dbReference type="ARBA" id="ARBA00022519"/>
    </source>
</evidence>
<dbReference type="NCBIfam" id="TIGR02207">
    <property type="entry name" value="lipid_A_htrB"/>
    <property type="match status" value="1"/>
</dbReference>
<name>A0A2H9TAN6_9ZZZZ</name>
<keyword evidence="2" id="KW-1003">Cell membrane</keyword>
<keyword evidence="4 11" id="KW-0808">Transferase</keyword>
<dbReference type="PIRSF" id="PIRSF026649">
    <property type="entry name" value="MsbB"/>
    <property type="match status" value="1"/>
</dbReference>
<dbReference type="PANTHER" id="PTHR30606">
    <property type="entry name" value="LIPID A BIOSYNTHESIS LAUROYL ACYLTRANSFERASE"/>
    <property type="match status" value="1"/>
</dbReference>
<dbReference type="GO" id="GO:0008913">
    <property type="term" value="F:Kdo2-lipid IVA acyltransferase activity"/>
    <property type="evidence" value="ECO:0007669"/>
    <property type="project" value="UniProtKB-EC"/>
</dbReference>